<dbReference type="Pfam" id="PF01381">
    <property type="entry name" value="HTH_3"/>
    <property type="match status" value="1"/>
</dbReference>
<organism evidence="3 4">
    <name type="scientific">Knoellia subterranea KCTC 19937</name>
    <dbReference type="NCBI Taxonomy" id="1385521"/>
    <lineage>
        <taxon>Bacteria</taxon>
        <taxon>Bacillati</taxon>
        <taxon>Actinomycetota</taxon>
        <taxon>Actinomycetes</taxon>
        <taxon>Micrococcales</taxon>
        <taxon>Intrasporangiaceae</taxon>
        <taxon>Knoellia</taxon>
    </lineage>
</organism>
<reference evidence="3 4" key="1">
    <citation type="submission" date="2013-08" db="EMBL/GenBank/DDBJ databases">
        <title>The genome sequence of Knoellia subterranea.</title>
        <authorList>
            <person name="Zhu W."/>
            <person name="Wang G."/>
        </authorList>
    </citation>
    <scope>NUCLEOTIDE SEQUENCE [LARGE SCALE GENOMIC DNA]</scope>
    <source>
        <strain evidence="3 4">KCTC 19937</strain>
    </source>
</reference>
<evidence type="ECO:0000313" key="4">
    <source>
        <dbReference type="Proteomes" id="UP000030011"/>
    </source>
</evidence>
<dbReference type="EMBL" id="AVPK01000004">
    <property type="protein sequence ID" value="KGN37915.1"/>
    <property type="molecule type" value="Genomic_DNA"/>
</dbReference>
<sequence length="206" mass="20927">MAERVGIDKAVLARYETGAQQPTLPALERLVAGCGYELRWSLNNIGAVRAGASAVSGVANVDQADAGLVATIDQADAGVVATIDQAGACVVTEGAPALALPGPIGRRISANLAEVLDVLAAIGATDPCLYGDIANGCEGVASRVFIGVTPAPDTSFNTLLSTSGRLGMLLRVDVRVMRHDEVPDRGPDGAGVPLTPEGDPPMSRSA</sequence>
<dbReference type="Proteomes" id="UP000030011">
    <property type="component" value="Unassembled WGS sequence"/>
</dbReference>
<evidence type="ECO:0000313" key="3">
    <source>
        <dbReference type="EMBL" id="KGN37915.1"/>
    </source>
</evidence>
<keyword evidence="4" id="KW-1185">Reference proteome</keyword>
<dbReference type="AlphaFoldDB" id="A0A0A0JKE2"/>
<gene>
    <name evidence="3" type="ORF">N803_12705</name>
</gene>
<name>A0A0A0JKE2_9MICO</name>
<dbReference type="CDD" id="cd00093">
    <property type="entry name" value="HTH_XRE"/>
    <property type="match status" value="1"/>
</dbReference>
<evidence type="ECO:0000256" key="1">
    <source>
        <dbReference type="SAM" id="MobiDB-lite"/>
    </source>
</evidence>
<feature type="region of interest" description="Disordered" evidence="1">
    <location>
        <begin position="180"/>
        <end position="206"/>
    </location>
</feature>
<dbReference type="InterPro" id="IPR001387">
    <property type="entry name" value="Cro/C1-type_HTH"/>
</dbReference>
<feature type="domain" description="HTH cro/C1-type" evidence="2">
    <location>
        <begin position="1"/>
        <end position="41"/>
    </location>
</feature>
<evidence type="ECO:0000259" key="2">
    <source>
        <dbReference type="PROSITE" id="PS50943"/>
    </source>
</evidence>
<protein>
    <recommendedName>
        <fullName evidence="2">HTH cro/C1-type domain-containing protein</fullName>
    </recommendedName>
</protein>
<dbReference type="PROSITE" id="PS50943">
    <property type="entry name" value="HTH_CROC1"/>
    <property type="match status" value="1"/>
</dbReference>
<accession>A0A0A0JKE2</accession>
<proteinExistence type="predicted"/>
<comment type="caution">
    <text evidence="3">The sequence shown here is derived from an EMBL/GenBank/DDBJ whole genome shotgun (WGS) entry which is preliminary data.</text>
</comment>